<gene>
    <name evidence="1" type="ORF">TAO_0122</name>
</gene>
<evidence type="ECO:0000313" key="2">
    <source>
        <dbReference type="Proteomes" id="UP000243679"/>
    </source>
</evidence>
<proteinExistence type="predicted"/>
<dbReference type="AlphaFoldDB" id="A0A1Q2SK52"/>
<dbReference type="SUPFAM" id="SSF52833">
    <property type="entry name" value="Thioredoxin-like"/>
    <property type="match status" value="1"/>
</dbReference>
<dbReference type="KEGG" id="ntt:TAO_0122"/>
<dbReference type="Gene3D" id="3.40.30.10">
    <property type="entry name" value="Glutaredoxin"/>
    <property type="match status" value="1"/>
</dbReference>
<keyword evidence="2" id="KW-1185">Reference proteome</keyword>
<protein>
    <submittedName>
        <fullName evidence="1">Fe2-S2-type ferredoxin</fullName>
    </submittedName>
</protein>
<dbReference type="InterPro" id="IPR036249">
    <property type="entry name" value="Thioredoxin-like_sf"/>
</dbReference>
<dbReference type="RefSeq" id="WP_096526153.1">
    <property type="nucleotide sequence ID" value="NZ_AP014836.1"/>
</dbReference>
<dbReference type="CDD" id="cd02980">
    <property type="entry name" value="TRX_Fd_family"/>
    <property type="match status" value="1"/>
</dbReference>
<dbReference type="Proteomes" id="UP000243679">
    <property type="component" value="Chromosome"/>
</dbReference>
<dbReference type="EMBL" id="AP014836">
    <property type="protein sequence ID" value="BAW79492.1"/>
    <property type="molecule type" value="Genomic_DNA"/>
</dbReference>
<sequence length="104" mass="12058">MNESYYRYHVFFCTNQRDNGRPCCQDHNSSAFRSYAKEKIKALGLAKNHQVRINIAGCLNRCAQGPAIVVYPEGIWYSYTNHKDIDEIISEHLINGRPVVRLRI</sequence>
<name>A0A1Q2SK52_9GAMM</name>
<accession>A0A1Q2SK52</accession>
<evidence type="ECO:0000313" key="1">
    <source>
        <dbReference type="EMBL" id="BAW79492.1"/>
    </source>
</evidence>
<reference evidence="1 2" key="1">
    <citation type="journal article" date="2017" name="ISME J.">
        <title>An acid-tolerant ammonia-oxidizing ?-proteobacterium from soil.</title>
        <authorList>
            <person name="Hayatsu M."/>
            <person name="Tago K."/>
            <person name="Uchiyama I."/>
            <person name="Toyoda A."/>
            <person name="Wang Y."/>
            <person name="Shimomura Y."/>
            <person name="Okubo T."/>
            <person name="Kurisu F."/>
            <person name="Hirono Y."/>
            <person name="Nonaka K."/>
            <person name="Akiyama H."/>
            <person name="Itoh T."/>
            <person name="Takami H."/>
        </authorList>
    </citation>
    <scope>NUCLEOTIDE SEQUENCE [LARGE SCALE GENOMIC DNA]</scope>
    <source>
        <strain evidence="1 2">TAO100</strain>
    </source>
</reference>
<dbReference type="OrthoDB" id="9800597at2"/>
<organism evidence="1 2">
    <name type="scientific">Candidatus Nitrosoglobus terrae</name>
    <dbReference type="NCBI Taxonomy" id="1630141"/>
    <lineage>
        <taxon>Bacteria</taxon>
        <taxon>Pseudomonadati</taxon>
        <taxon>Pseudomonadota</taxon>
        <taxon>Gammaproteobacteria</taxon>
        <taxon>Chromatiales</taxon>
        <taxon>Chromatiaceae</taxon>
        <taxon>Candidatus Nitrosoglobus</taxon>
    </lineage>
</organism>